<dbReference type="InterPro" id="IPR036390">
    <property type="entry name" value="WH_DNA-bd_sf"/>
</dbReference>
<reference evidence="1 2" key="1">
    <citation type="submission" date="2023-07" db="EMBL/GenBank/DDBJ databases">
        <title>Sorghum-associated microbial communities from plants grown in Nebraska, USA.</title>
        <authorList>
            <person name="Schachtman D."/>
        </authorList>
    </citation>
    <scope>NUCLEOTIDE SEQUENCE [LARGE SCALE GENOMIC DNA]</scope>
    <source>
        <strain evidence="1 2">4099</strain>
    </source>
</reference>
<dbReference type="Pfam" id="PF11625">
    <property type="entry name" value="DUF3253"/>
    <property type="match status" value="1"/>
</dbReference>
<gene>
    <name evidence="1" type="ORF">J2W68_002677</name>
</gene>
<proteinExistence type="predicted"/>
<dbReference type="Proteomes" id="UP001256588">
    <property type="component" value="Unassembled WGS sequence"/>
</dbReference>
<dbReference type="EMBL" id="JAVDWO010000011">
    <property type="protein sequence ID" value="MDR7193936.1"/>
    <property type="molecule type" value="Genomic_DNA"/>
</dbReference>
<accession>A0ABU1XYR5</accession>
<sequence length="94" mass="10215">MTLDDVRIASEIRALLSERASGASICPSEVARRLHTSPAWRDAMADVRRVAKALALDGVVRITQSDAVLDPDAPIVGPIRLRRGGRWEDDGIPD</sequence>
<dbReference type="SUPFAM" id="SSF46785">
    <property type="entry name" value="Winged helix' DNA-binding domain"/>
    <property type="match status" value="1"/>
</dbReference>
<comment type="caution">
    <text evidence="1">The sequence shown here is derived from an EMBL/GenBank/DDBJ whole genome shotgun (WGS) entry which is preliminary data.</text>
</comment>
<dbReference type="InterPro" id="IPR036388">
    <property type="entry name" value="WH-like_DNA-bd_sf"/>
</dbReference>
<evidence type="ECO:0008006" key="3">
    <source>
        <dbReference type="Google" id="ProtNLM"/>
    </source>
</evidence>
<protein>
    <recommendedName>
        <fullName evidence="3">DUF3253 domain-containing protein</fullName>
    </recommendedName>
</protein>
<keyword evidence="2" id="KW-1185">Reference proteome</keyword>
<name>A0ABU1XYR5_9GAMM</name>
<evidence type="ECO:0000313" key="2">
    <source>
        <dbReference type="Proteomes" id="UP001256588"/>
    </source>
</evidence>
<evidence type="ECO:0000313" key="1">
    <source>
        <dbReference type="EMBL" id="MDR7193936.1"/>
    </source>
</evidence>
<organism evidence="1 2">
    <name type="scientific">Luteimonas terrae</name>
    <dbReference type="NCBI Taxonomy" id="1530191"/>
    <lineage>
        <taxon>Bacteria</taxon>
        <taxon>Pseudomonadati</taxon>
        <taxon>Pseudomonadota</taxon>
        <taxon>Gammaproteobacteria</taxon>
        <taxon>Lysobacterales</taxon>
        <taxon>Lysobacteraceae</taxon>
        <taxon>Luteimonas</taxon>
    </lineage>
</organism>
<dbReference type="RefSeq" id="WP_310236629.1">
    <property type="nucleotide sequence ID" value="NZ_JAVDWO010000011.1"/>
</dbReference>
<dbReference type="InterPro" id="IPR021660">
    <property type="entry name" value="DUF3253"/>
</dbReference>
<dbReference type="Gene3D" id="1.10.10.10">
    <property type="entry name" value="Winged helix-like DNA-binding domain superfamily/Winged helix DNA-binding domain"/>
    <property type="match status" value="1"/>
</dbReference>